<dbReference type="OrthoDB" id="15270at2759"/>
<feature type="region of interest" description="Disordered" evidence="9">
    <location>
        <begin position="96"/>
        <end position="124"/>
    </location>
</feature>
<evidence type="ECO:0000256" key="1">
    <source>
        <dbReference type="ARBA" id="ARBA00004141"/>
    </source>
</evidence>
<sequence length="664" mass="72204">MSSYKAAKEAFVSDTTGSSITHVNLVSFVALPSVFLYSSLPTAWLSRSLLVQWLTLALPLLLSITLFATHPVLLSLGLTLLALAFRCFPFRGRTQYSHSRGPSPLPSRAPSPTRISSANDPAANGDERVKMERVWVQPLPALTTYRAHMMLMTIHAILAVDFPAFPRMLAKCETFGVSLMDMGVGSFVFSQGIVSAIPLVRSPTTYLTTPLLPKLMKSLRKSIPVLLMGVVRLIMVKGSEYPEHESEYGTHWNFFFTLAFLPILTTLLHPLLARQPITLVGVLIAVSHQVALSVTPLQTYTLTATRTSLISQNKEGLVSLPGYLSLHILGLALGTLLLPSSPSAFSRQQKVVRRLLNKPRKYINVNMQDHMDRHHAKEDDDRLIAELRQAREEARARAKAESAAGVNVNGIGGDAYTPRTSMESASSVLTAADPPLSPPILSPGPAHGHGSSLPLSPPPTRGSNSFSPPPPPPPISPSLRPLTPLSPPLLQLSHSATSNAKITSKDNKDKRQDDKIATELCAYAAVYWALLGVVWLCGGVVSRRLANLPYVLWTAAFNTSFILGYLLLDMFVRPLVPRERRARGSSNAGEAKGGRNERPDSPELLEVVNKNGLLVFLVANVTTGLINLSLKTMYASDNTAMAVLSLYSFGLCVLAWGVRGKRLV</sequence>
<comment type="subcellular location">
    <subcellularLocation>
        <location evidence="1">Membrane</location>
        <topology evidence="1">Multi-pass membrane protein</topology>
    </subcellularLocation>
</comment>
<dbReference type="Proteomes" id="UP000294933">
    <property type="component" value="Unassembled WGS sequence"/>
</dbReference>
<feature type="transmembrane region" description="Helical" evidence="10">
    <location>
        <begin position="182"/>
        <end position="201"/>
    </location>
</feature>
<dbReference type="PANTHER" id="PTHR20661:SF0">
    <property type="entry name" value="PHOSPHATIDYLINOSITOL-GLYCAN BIOSYNTHESIS CLASS W PROTEIN"/>
    <property type="match status" value="1"/>
</dbReference>
<evidence type="ECO:0000256" key="7">
    <source>
        <dbReference type="ARBA" id="ARBA00022989"/>
    </source>
</evidence>
<comment type="similarity">
    <text evidence="3">Belongs to the PIGW family.</text>
</comment>
<feature type="transmembrane region" description="Helical" evidence="10">
    <location>
        <begin position="320"/>
        <end position="338"/>
    </location>
</feature>
<evidence type="ECO:0000256" key="3">
    <source>
        <dbReference type="ARBA" id="ARBA00007559"/>
    </source>
</evidence>
<feature type="transmembrane region" description="Helical" evidence="10">
    <location>
        <begin position="613"/>
        <end position="634"/>
    </location>
</feature>
<dbReference type="InterPro" id="IPR009447">
    <property type="entry name" value="PIGW/GWT1"/>
</dbReference>
<dbReference type="STRING" id="50990.A0A4Y7QM04"/>
<dbReference type="GO" id="GO:0072659">
    <property type="term" value="P:protein localization to plasma membrane"/>
    <property type="evidence" value="ECO:0007669"/>
    <property type="project" value="TreeGrafter"/>
</dbReference>
<feature type="region of interest" description="Disordered" evidence="9">
    <location>
        <begin position="582"/>
        <end position="602"/>
    </location>
</feature>
<feature type="transmembrane region" description="Helical" evidence="10">
    <location>
        <begin position="548"/>
        <end position="568"/>
    </location>
</feature>
<feature type="transmembrane region" description="Helical" evidence="10">
    <location>
        <begin position="20"/>
        <end position="37"/>
    </location>
</feature>
<comment type="pathway">
    <text evidence="2">Glycolipid biosynthesis; glycosylphosphatidylinositol-anchor biosynthesis.</text>
</comment>
<keyword evidence="7 10" id="KW-1133">Transmembrane helix</keyword>
<feature type="transmembrane region" description="Helical" evidence="10">
    <location>
        <begin position="640"/>
        <end position="658"/>
    </location>
</feature>
<dbReference type="GO" id="GO:0006506">
    <property type="term" value="P:GPI anchor biosynthetic process"/>
    <property type="evidence" value="ECO:0007669"/>
    <property type="project" value="UniProtKB-UniPathway"/>
</dbReference>
<proteinExistence type="inferred from homology"/>
<evidence type="ECO:0000256" key="9">
    <source>
        <dbReference type="SAM" id="MobiDB-lite"/>
    </source>
</evidence>
<dbReference type="GO" id="GO:0016020">
    <property type="term" value="C:membrane"/>
    <property type="evidence" value="ECO:0007669"/>
    <property type="project" value="UniProtKB-SubCell"/>
</dbReference>
<dbReference type="Pfam" id="PF06423">
    <property type="entry name" value="GWT1"/>
    <property type="match status" value="2"/>
</dbReference>
<evidence type="ECO:0000256" key="2">
    <source>
        <dbReference type="ARBA" id="ARBA00004687"/>
    </source>
</evidence>
<reference evidence="11 12" key="1">
    <citation type="submission" date="2018-06" db="EMBL/GenBank/DDBJ databases">
        <title>A transcriptomic atlas of mushroom development highlights an independent origin of complex multicellularity.</title>
        <authorList>
            <consortium name="DOE Joint Genome Institute"/>
            <person name="Krizsan K."/>
            <person name="Almasi E."/>
            <person name="Merenyi Z."/>
            <person name="Sahu N."/>
            <person name="Viragh M."/>
            <person name="Koszo T."/>
            <person name="Mondo S."/>
            <person name="Kiss B."/>
            <person name="Balint B."/>
            <person name="Kues U."/>
            <person name="Barry K."/>
            <person name="Hegedus J.C."/>
            <person name="Henrissat B."/>
            <person name="Johnson J."/>
            <person name="Lipzen A."/>
            <person name="Ohm R."/>
            <person name="Nagy I."/>
            <person name="Pangilinan J."/>
            <person name="Yan J."/>
            <person name="Xiong Y."/>
            <person name="Grigoriev I.V."/>
            <person name="Hibbett D.S."/>
            <person name="Nagy L.G."/>
        </authorList>
    </citation>
    <scope>NUCLEOTIDE SEQUENCE [LARGE SCALE GENOMIC DNA]</scope>
    <source>
        <strain evidence="11 12">SZMC22713</strain>
    </source>
</reference>
<keyword evidence="5" id="KW-0337">GPI-anchor biosynthesis</keyword>
<dbReference type="GO" id="GO:0005783">
    <property type="term" value="C:endoplasmic reticulum"/>
    <property type="evidence" value="ECO:0007669"/>
    <property type="project" value="TreeGrafter"/>
</dbReference>
<feature type="compositionally biased region" description="Polar residues" evidence="9">
    <location>
        <begin position="418"/>
        <end position="429"/>
    </location>
</feature>
<keyword evidence="8 10" id="KW-0472">Membrane</keyword>
<evidence type="ECO:0000313" key="12">
    <source>
        <dbReference type="Proteomes" id="UP000294933"/>
    </source>
</evidence>
<protein>
    <recommendedName>
        <fullName evidence="4">GPI-anchored wall transfer protein 1</fullName>
    </recommendedName>
</protein>
<feature type="transmembrane region" description="Helical" evidence="10">
    <location>
        <begin position="279"/>
        <end position="300"/>
    </location>
</feature>
<feature type="transmembrane region" description="Helical" evidence="10">
    <location>
        <begin position="520"/>
        <end position="542"/>
    </location>
</feature>
<evidence type="ECO:0000256" key="10">
    <source>
        <dbReference type="SAM" id="Phobius"/>
    </source>
</evidence>
<dbReference type="VEuPathDB" id="FungiDB:BD410DRAFT_761197"/>
<dbReference type="UniPathway" id="UPA00196"/>
<keyword evidence="12" id="KW-1185">Reference proteome</keyword>
<dbReference type="PANTHER" id="PTHR20661">
    <property type="entry name" value="PHOSPHATIDYLINOSITOL-GLYCAN BIOSYNTHESIS CLASS W PROTEIN"/>
    <property type="match status" value="1"/>
</dbReference>
<evidence type="ECO:0000256" key="5">
    <source>
        <dbReference type="ARBA" id="ARBA00022502"/>
    </source>
</evidence>
<feature type="region of interest" description="Disordered" evidence="9">
    <location>
        <begin position="395"/>
        <end position="482"/>
    </location>
</feature>
<feature type="compositionally biased region" description="Basic and acidic residues" evidence="9">
    <location>
        <begin position="592"/>
        <end position="601"/>
    </location>
</feature>
<evidence type="ECO:0000256" key="4">
    <source>
        <dbReference type="ARBA" id="ARBA00014495"/>
    </source>
</evidence>
<evidence type="ECO:0000313" key="11">
    <source>
        <dbReference type="EMBL" id="TDL27950.1"/>
    </source>
</evidence>
<name>A0A4Y7QM04_9AGAM</name>
<dbReference type="EMBL" id="ML170158">
    <property type="protein sequence ID" value="TDL27950.1"/>
    <property type="molecule type" value="Genomic_DNA"/>
</dbReference>
<dbReference type="GO" id="GO:0032216">
    <property type="term" value="F:glucosaminyl-phosphatidylinositol O-acyltransferase activity"/>
    <property type="evidence" value="ECO:0007669"/>
    <property type="project" value="TreeGrafter"/>
</dbReference>
<keyword evidence="6 10" id="KW-0812">Transmembrane</keyword>
<accession>A0A4Y7QM04</accession>
<feature type="compositionally biased region" description="Pro residues" evidence="9">
    <location>
        <begin position="467"/>
        <end position="476"/>
    </location>
</feature>
<evidence type="ECO:0000256" key="8">
    <source>
        <dbReference type="ARBA" id="ARBA00023136"/>
    </source>
</evidence>
<dbReference type="AlphaFoldDB" id="A0A4Y7QM04"/>
<feature type="transmembrane region" description="Helical" evidence="10">
    <location>
        <begin position="73"/>
        <end position="90"/>
    </location>
</feature>
<evidence type="ECO:0000256" key="6">
    <source>
        <dbReference type="ARBA" id="ARBA00022692"/>
    </source>
</evidence>
<feature type="transmembrane region" description="Helical" evidence="10">
    <location>
        <begin position="251"/>
        <end position="272"/>
    </location>
</feature>
<organism evidence="11 12">
    <name type="scientific">Rickenella mellea</name>
    <dbReference type="NCBI Taxonomy" id="50990"/>
    <lineage>
        <taxon>Eukaryota</taxon>
        <taxon>Fungi</taxon>
        <taxon>Dikarya</taxon>
        <taxon>Basidiomycota</taxon>
        <taxon>Agaricomycotina</taxon>
        <taxon>Agaricomycetes</taxon>
        <taxon>Hymenochaetales</taxon>
        <taxon>Rickenellaceae</taxon>
        <taxon>Rickenella</taxon>
    </lineage>
</organism>
<gene>
    <name evidence="11" type="ORF">BD410DRAFT_761197</name>
</gene>